<feature type="transmembrane region" description="Helical" evidence="1">
    <location>
        <begin position="67"/>
        <end position="89"/>
    </location>
</feature>
<keyword evidence="1" id="KW-0812">Transmembrane</keyword>
<keyword evidence="1" id="KW-0472">Membrane</keyword>
<reference evidence="2" key="1">
    <citation type="journal article" date="2014" name="Nat. Genet.">
        <title>Genome and transcriptome of the porcine whipworm Trichuris suis.</title>
        <authorList>
            <person name="Jex A.R."/>
            <person name="Nejsum P."/>
            <person name="Schwarz E.M."/>
            <person name="Hu L."/>
            <person name="Young N.D."/>
            <person name="Hall R.S."/>
            <person name="Korhonen P.K."/>
            <person name="Liao S."/>
            <person name="Thamsborg S."/>
            <person name="Xia J."/>
            <person name="Xu P."/>
            <person name="Wang S."/>
            <person name="Scheerlinck J.P."/>
            <person name="Hofmann A."/>
            <person name="Sternberg P.W."/>
            <person name="Wang J."/>
            <person name="Gasser R.B."/>
        </authorList>
    </citation>
    <scope>NUCLEOTIDE SEQUENCE [LARGE SCALE GENOMIC DNA]</scope>
    <source>
        <strain evidence="2">DCEP-RM93F</strain>
    </source>
</reference>
<dbReference type="Proteomes" id="UP000030758">
    <property type="component" value="Unassembled WGS sequence"/>
</dbReference>
<evidence type="ECO:0000256" key="1">
    <source>
        <dbReference type="SAM" id="Phobius"/>
    </source>
</evidence>
<organism evidence="2">
    <name type="scientific">Trichuris suis</name>
    <name type="common">pig whipworm</name>
    <dbReference type="NCBI Taxonomy" id="68888"/>
    <lineage>
        <taxon>Eukaryota</taxon>
        <taxon>Metazoa</taxon>
        <taxon>Ecdysozoa</taxon>
        <taxon>Nematoda</taxon>
        <taxon>Enoplea</taxon>
        <taxon>Dorylaimia</taxon>
        <taxon>Trichinellida</taxon>
        <taxon>Trichuridae</taxon>
        <taxon>Trichuris</taxon>
    </lineage>
</organism>
<keyword evidence="1" id="KW-1133">Transmembrane helix</keyword>
<gene>
    <name evidence="2" type="ORF">M514_16411</name>
</gene>
<accession>A0A085NPT3</accession>
<proteinExistence type="predicted"/>
<name>A0A085NPT3_9BILA</name>
<evidence type="ECO:0000313" key="2">
    <source>
        <dbReference type="EMBL" id="KFD71479.1"/>
    </source>
</evidence>
<dbReference type="AlphaFoldDB" id="A0A085NPT3"/>
<protein>
    <submittedName>
        <fullName evidence="2">Uncharacterized protein</fullName>
    </submittedName>
</protein>
<sequence>MEPQFEFEALAALEAELARNVANVNQVLSQRMFEKHGITRNVEMAYGRHMNASSDTDLEAKFYVERLYLFFKLRIIVYFSVIVSSLICLSTKAKVVQLCPVLHQHSLVSNLH</sequence>
<dbReference type="EMBL" id="KL367482">
    <property type="protein sequence ID" value="KFD71479.1"/>
    <property type="molecule type" value="Genomic_DNA"/>
</dbReference>